<sequence>MKATKVISTVLLSTLVLGTVSTGVFAEEVSQGIDTEAGVGFKSGDGEVTPPVDPENPDPTKPIDPVDPTDPTKPIEPPTGNKGPLSLDFASKLYFGNQKISTKDQTYFAAAQLYQDKENPGQYLETTNYVQVTDSRGLIDGKWQLNVSQPNAFTTPITDSEGLAQSKELEGAKIVFTNVNANSEQDTTSAKPHVLQTFTLEKEASFNVTTADNSQNQGFGTWVTRFGTAVTPVDKTNATVEIEGVTVDTEAYDEATHNLNTDIRLEVPGKATKLNQAYTTQLVWSLTDAPGNTESTENTL</sequence>
<dbReference type="Pfam" id="PF13731">
    <property type="entry name" value="WxL"/>
    <property type="match status" value="1"/>
</dbReference>
<dbReference type="EMBL" id="CP039712">
    <property type="protein sequence ID" value="QCI86286.1"/>
    <property type="molecule type" value="Genomic_DNA"/>
</dbReference>
<keyword evidence="2" id="KW-0732">Signal</keyword>
<dbReference type="AlphaFoldDB" id="A0A4D7CWB3"/>
<protein>
    <submittedName>
        <fullName evidence="4">WxL domain-containing protein</fullName>
    </submittedName>
</protein>
<evidence type="ECO:0000259" key="3">
    <source>
        <dbReference type="Pfam" id="PF13731"/>
    </source>
</evidence>
<dbReference type="EMBL" id="CP039712">
    <property type="protein sequence ID" value="QCI86720.1"/>
    <property type="molecule type" value="Genomic_DNA"/>
</dbReference>
<evidence type="ECO:0000313" key="4">
    <source>
        <dbReference type="EMBL" id="QCI86286.1"/>
    </source>
</evidence>
<reference evidence="4 6" key="1">
    <citation type="submission" date="2019-04" db="EMBL/GenBank/DDBJ databases">
        <title>Vagococcus sp. nov., isolated from faeces of yaks (Bos grunniens).</title>
        <authorList>
            <person name="Ge Y."/>
        </authorList>
    </citation>
    <scope>NUCLEOTIDE SEQUENCE [LARGE SCALE GENOMIC DNA]</scope>
    <source>
        <strain evidence="4 6">MN-17</strain>
    </source>
</reference>
<feature type="compositionally biased region" description="Pro residues" evidence="1">
    <location>
        <begin position="51"/>
        <end position="62"/>
    </location>
</feature>
<evidence type="ECO:0000313" key="6">
    <source>
        <dbReference type="Proteomes" id="UP000298615"/>
    </source>
</evidence>
<evidence type="ECO:0000256" key="1">
    <source>
        <dbReference type="SAM" id="MobiDB-lite"/>
    </source>
</evidence>
<feature type="chain" id="PRO_5033440799" evidence="2">
    <location>
        <begin position="27"/>
        <end position="300"/>
    </location>
</feature>
<dbReference type="KEGG" id="vao:FA707_04600"/>
<dbReference type="Proteomes" id="UP000298615">
    <property type="component" value="Chromosome"/>
</dbReference>
<keyword evidence="6" id="KW-1185">Reference proteome</keyword>
<proteinExistence type="predicted"/>
<dbReference type="InterPro" id="IPR027994">
    <property type="entry name" value="WxL_dom"/>
</dbReference>
<gene>
    <name evidence="4" type="ORF">FA707_04600</name>
    <name evidence="5" type="ORF">FA707_06955</name>
</gene>
<evidence type="ECO:0000313" key="5">
    <source>
        <dbReference type="EMBL" id="QCI86720.1"/>
    </source>
</evidence>
<evidence type="ECO:0000256" key="2">
    <source>
        <dbReference type="SAM" id="SignalP"/>
    </source>
</evidence>
<dbReference type="RefSeq" id="WP_136953120.1">
    <property type="nucleotide sequence ID" value="NZ_CP039712.1"/>
</dbReference>
<dbReference type="KEGG" id="vao:FA707_06955"/>
<accession>A0A4D7CWB3</accession>
<name>A0A4D7CWB3_9ENTE</name>
<feature type="domain" description="WxL" evidence="3">
    <location>
        <begin position="31"/>
        <end position="290"/>
    </location>
</feature>
<feature type="signal peptide" evidence="2">
    <location>
        <begin position="1"/>
        <end position="26"/>
    </location>
</feature>
<organism evidence="4 6">
    <name type="scientific">Vagococcus zengguangii</name>
    <dbReference type="NCBI Taxonomy" id="2571750"/>
    <lineage>
        <taxon>Bacteria</taxon>
        <taxon>Bacillati</taxon>
        <taxon>Bacillota</taxon>
        <taxon>Bacilli</taxon>
        <taxon>Lactobacillales</taxon>
        <taxon>Enterococcaceae</taxon>
        <taxon>Vagococcus</taxon>
    </lineage>
</organism>
<feature type="region of interest" description="Disordered" evidence="1">
    <location>
        <begin position="36"/>
        <end position="83"/>
    </location>
</feature>